<feature type="compositionally biased region" description="Low complexity" evidence="1">
    <location>
        <begin position="14"/>
        <end position="23"/>
    </location>
</feature>
<dbReference type="KEGG" id="gms:SOIL9_60800"/>
<organism evidence="2 3">
    <name type="scientific">Gemmata massiliana</name>
    <dbReference type="NCBI Taxonomy" id="1210884"/>
    <lineage>
        <taxon>Bacteria</taxon>
        <taxon>Pseudomonadati</taxon>
        <taxon>Planctomycetota</taxon>
        <taxon>Planctomycetia</taxon>
        <taxon>Gemmatales</taxon>
        <taxon>Gemmataceae</taxon>
        <taxon>Gemmata</taxon>
    </lineage>
</organism>
<evidence type="ECO:0000313" key="2">
    <source>
        <dbReference type="EMBL" id="VTR91634.1"/>
    </source>
</evidence>
<dbReference type="AlphaFoldDB" id="A0A6P2CVA2"/>
<accession>A0A6P2CVA2</accession>
<keyword evidence="3" id="KW-1185">Reference proteome</keyword>
<dbReference type="Proteomes" id="UP000464178">
    <property type="component" value="Chromosome"/>
</dbReference>
<feature type="region of interest" description="Disordered" evidence="1">
    <location>
        <begin position="1"/>
        <end position="26"/>
    </location>
</feature>
<gene>
    <name evidence="2" type="ORF">SOIL9_60800</name>
</gene>
<proteinExistence type="predicted"/>
<dbReference type="EMBL" id="LR593886">
    <property type="protein sequence ID" value="VTR91634.1"/>
    <property type="molecule type" value="Genomic_DNA"/>
</dbReference>
<reference evidence="2 3" key="1">
    <citation type="submission" date="2019-05" db="EMBL/GenBank/DDBJ databases">
        <authorList>
            <consortium name="Science for Life Laboratories"/>
        </authorList>
    </citation>
    <scope>NUCLEOTIDE SEQUENCE [LARGE SCALE GENOMIC DNA]</scope>
    <source>
        <strain evidence="2">Soil9</strain>
    </source>
</reference>
<protein>
    <submittedName>
        <fullName evidence="2">Uncharacterized protein</fullName>
    </submittedName>
</protein>
<sequence>MEPTLPRVAPCPVAANAGSSAGGRRTDARTVIPADLLKGVRVAWTQIELGNEPAEAEPLFRFPKPRQVPPPLAVTVRPTEALNGKVRNDGLGVPTLLVELKSNPLLDHRKAVKRVLNNARIYRVVKVLPASERAA</sequence>
<evidence type="ECO:0000313" key="3">
    <source>
        <dbReference type="Proteomes" id="UP000464178"/>
    </source>
</evidence>
<dbReference type="RefSeq" id="WP_162666603.1">
    <property type="nucleotide sequence ID" value="NZ_LR593886.1"/>
</dbReference>
<name>A0A6P2CVA2_9BACT</name>
<evidence type="ECO:0000256" key="1">
    <source>
        <dbReference type="SAM" id="MobiDB-lite"/>
    </source>
</evidence>